<organism evidence="3 5">
    <name type="scientific">Treponema phagedenis</name>
    <dbReference type="NCBI Taxonomy" id="162"/>
    <lineage>
        <taxon>Bacteria</taxon>
        <taxon>Pseudomonadati</taxon>
        <taxon>Spirochaetota</taxon>
        <taxon>Spirochaetia</taxon>
        <taxon>Spirochaetales</taxon>
        <taxon>Treponemataceae</taxon>
        <taxon>Treponema</taxon>
    </lineage>
</organism>
<keyword evidence="4" id="KW-0326">Glycosidase</keyword>
<dbReference type="AlphaFoldDB" id="A0A0B7GTJ0"/>
<evidence type="ECO:0000259" key="2">
    <source>
        <dbReference type="Pfam" id="PF09992"/>
    </source>
</evidence>
<dbReference type="EMBL" id="CDNC01000014">
    <property type="protein sequence ID" value="CEM61813.1"/>
    <property type="molecule type" value="Genomic_DNA"/>
</dbReference>
<dbReference type="Proteomes" id="UP000323594">
    <property type="component" value="Chromosome"/>
</dbReference>
<keyword evidence="4" id="KW-0378">Hydrolase</keyword>
<gene>
    <name evidence="4" type="ORF">FUT82_16935</name>
    <name evidence="3" type="ORF">TPHV1_210046</name>
</gene>
<evidence type="ECO:0000256" key="1">
    <source>
        <dbReference type="SAM" id="SignalP"/>
    </source>
</evidence>
<evidence type="ECO:0000313" key="3">
    <source>
        <dbReference type="EMBL" id="CEM61813.1"/>
    </source>
</evidence>
<keyword evidence="5" id="KW-1185">Reference proteome</keyword>
<dbReference type="PANTHER" id="PTHR40446:SF2">
    <property type="entry name" value="N-ACETYLGLUCOSAMINE-1-PHOSPHODIESTER ALPHA-N-ACETYLGLUCOSAMINIDASE"/>
    <property type="match status" value="1"/>
</dbReference>
<feature type="signal peptide" evidence="1">
    <location>
        <begin position="1"/>
        <end position="23"/>
    </location>
</feature>
<sequence>MYANKKLKSILLFLFLFVLSSCATPPLLNPKIPTKEELAIEPQWQKIEDGIELAEIRIKNMPLILHAVRIDLTNPHLSIVTSEKKQFIKKENGYDGSMKAETVLRFAKRNKASAAINAAMFEYGSMLFGRTRKIIGIHISEGEVLSAPNPHYAALLFTNDKQALIIDSQKDIPENIAFAVSGIYTILRNGKILDSSIKVGDSRTAVGIANNGKTLILLLVEAENTKRSQGLDFESTALFLKRFGAEDGLHLDGGGSSTLVVKKNGAYKVIAPTIAFLPLRRVASCLGFVIHK</sequence>
<dbReference type="GO" id="GO:0016798">
    <property type="term" value="F:hydrolase activity, acting on glycosyl bonds"/>
    <property type="evidence" value="ECO:0007669"/>
    <property type="project" value="UniProtKB-KW"/>
</dbReference>
<dbReference type="Pfam" id="PF09992">
    <property type="entry name" value="NAGPA"/>
    <property type="match status" value="1"/>
</dbReference>
<dbReference type="EMBL" id="CP042817">
    <property type="protein sequence ID" value="QEJ99511.1"/>
    <property type="molecule type" value="Genomic_DNA"/>
</dbReference>
<protein>
    <submittedName>
        <fullName evidence="4">Phosphodiester glycosidase family protein</fullName>
    </submittedName>
</protein>
<evidence type="ECO:0000313" key="6">
    <source>
        <dbReference type="Proteomes" id="UP000323594"/>
    </source>
</evidence>
<dbReference type="PANTHER" id="PTHR40446">
    <property type="entry name" value="N-ACETYLGLUCOSAMINE-1-PHOSPHODIESTER ALPHA-N-ACETYLGLUCOSAMINIDASE"/>
    <property type="match status" value="1"/>
</dbReference>
<dbReference type="PROSITE" id="PS51257">
    <property type="entry name" value="PROKAR_LIPOPROTEIN"/>
    <property type="match status" value="1"/>
</dbReference>
<keyword evidence="1" id="KW-0732">Signal</keyword>
<reference evidence="4 6" key="3">
    <citation type="submission" date="2019-08" db="EMBL/GenBank/DDBJ databases">
        <authorList>
            <person name="Kuhnert P."/>
        </authorList>
    </citation>
    <scope>NUCLEOTIDE SEQUENCE [LARGE SCALE GENOMIC DNA]</scope>
    <source>
        <strain evidence="4 6">B36.5</strain>
    </source>
</reference>
<name>A0A0B7GTJ0_TREPH</name>
<accession>A0A0B7GTJ0</accession>
<reference evidence="3" key="2">
    <citation type="submission" date="2015-01" db="EMBL/GenBank/DDBJ databases">
        <authorList>
            <person name="Xiang T."/>
            <person name="Song Y."/>
            <person name="Huang L."/>
            <person name="Wang B."/>
            <person name="Wu P."/>
        </authorList>
    </citation>
    <scope>NUCLEOTIDE SEQUENCE [LARGE SCALE GENOMIC DNA]</scope>
    <source>
        <strain evidence="3">V1</strain>
    </source>
</reference>
<evidence type="ECO:0000313" key="4">
    <source>
        <dbReference type="EMBL" id="QEJ99511.1"/>
    </source>
</evidence>
<dbReference type="InterPro" id="IPR018711">
    <property type="entry name" value="NAGPA"/>
</dbReference>
<dbReference type="GeneID" id="57754620"/>
<dbReference type="Proteomes" id="UP000042527">
    <property type="component" value="Unassembled WGS sequence"/>
</dbReference>
<feature type="chain" id="PRO_5041596587" evidence="1">
    <location>
        <begin position="24"/>
        <end position="292"/>
    </location>
</feature>
<dbReference type="OrthoDB" id="9809781at2"/>
<evidence type="ECO:0000313" key="5">
    <source>
        <dbReference type="Proteomes" id="UP000042527"/>
    </source>
</evidence>
<proteinExistence type="predicted"/>
<feature type="domain" description="Phosphodiester glycosidase" evidence="2">
    <location>
        <begin position="110"/>
        <end position="288"/>
    </location>
</feature>
<reference evidence="5" key="1">
    <citation type="submission" date="2015-01" db="EMBL/GenBank/DDBJ databases">
        <authorList>
            <person name="Manzoor Shahid"/>
            <person name="Zubair Saima"/>
        </authorList>
    </citation>
    <scope>NUCLEOTIDE SEQUENCE [LARGE SCALE GENOMIC DNA]</scope>
    <source>
        <strain evidence="5">V1</strain>
    </source>
</reference>
<dbReference type="RefSeq" id="WP_024752791.1">
    <property type="nucleotide sequence ID" value="NZ_CDNC01000014.1"/>
</dbReference>